<gene>
    <name evidence="2" type="ORF">A3A74_02495</name>
</gene>
<feature type="transmembrane region" description="Helical" evidence="1">
    <location>
        <begin position="219"/>
        <end position="239"/>
    </location>
</feature>
<accession>A0A1F7IES6</accession>
<evidence type="ECO:0000256" key="1">
    <source>
        <dbReference type="SAM" id="Phobius"/>
    </source>
</evidence>
<feature type="transmembrane region" description="Helical" evidence="1">
    <location>
        <begin position="69"/>
        <end position="92"/>
    </location>
</feature>
<feature type="transmembrane region" description="Helical" evidence="1">
    <location>
        <begin position="130"/>
        <end position="150"/>
    </location>
</feature>
<organism evidence="2 3">
    <name type="scientific">Candidatus Roizmanbacteria bacterium RIFCSPLOWO2_01_FULL_35_13</name>
    <dbReference type="NCBI Taxonomy" id="1802055"/>
    <lineage>
        <taxon>Bacteria</taxon>
        <taxon>Candidatus Roizmaniibacteriota</taxon>
    </lineage>
</organism>
<evidence type="ECO:0000313" key="2">
    <source>
        <dbReference type="EMBL" id="OGK41860.1"/>
    </source>
</evidence>
<keyword evidence="1" id="KW-0472">Membrane</keyword>
<name>A0A1F7IES6_9BACT</name>
<dbReference type="STRING" id="1802055.A3A74_02495"/>
<feature type="transmembrane region" description="Helical" evidence="1">
    <location>
        <begin position="44"/>
        <end position="62"/>
    </location>
</feature>
<feature type="transmembrane region" description="Helical" evidence="1">
    <location>
        <begin position="21"/>
        <end position="38"/>
    </location>
</feature>
<dbReference type="AlphaFoldDB" id="A0A1F7IES6"/>
<feature type="transmembrane region" description="Helical" evidence="1">
    <location>
        <begin position="251"/>
        <end position="267"/>
    </location>
</feature>
<dbReference type="EMBL" id="MGAF01000015">
    <property type="protein sequence ID" value="OGK41860.1"/>
    <property type="molecule type" value="Genomic_DNA"/>
</dbReference>
<sequence>MGKFNEFLQKKALRVEKRFRFVISTMIMGLAVLFSTLLLFDKAVIFLLIFFVFGYLTTYFSLLEGIEGIEWLTLFIMPIILTVSFYLFYFLFPVRWLTRLPFMILYGISLYAVLLCSNIFNVGVEKSLQLYRAAFSINFFYQAIISFLFYNALFSFRFYFIFNALAVLITASLLAFQLVWSVKLDLKVDRKTVIYSLLIGLVMGELVLIGSFVPVKPTVLALFLASSYYSLSGLIYSHLDQRLFKETVREYVSVWLIVLLITFLSISW</sequence>
<evidence type="ECO:0000313" key="3">
    <source>
        <dbReference type="Proteomes" id="UP000179270"/>
    </source>
</evidence>
<proteinExistence type="predicted"/>
<feature type="transmembrane region" description="Helical" evidence="1">
    <location>
        <begin position="192"/>
        <end position="213"/>
    </location>
</feature>
<keyword evidence="1" id="KW-1133">Transmembrane helix</keyword>
<comment type="caution">
    <text evidence="2">The sequence shown here is derived from an EMBL/GenBank/DDBJ whole genome shotgun (WGS) entry which is preliminary data.</text>
</comment>
<protein>
    <submittedName>
        <fullName evidence="2">Uncharacterized protein</fullName>
    </submittedName>
</protein>
<dbReference type="Proteomes" id="UP000179270">
    <property type="component" value="Unassembled WGS sequence"/>
</dbReference>
<reference evidence="2 3" key="1">
    <citation type="journal article" date="2016" name="Nat. Commun.">
        <title>Thousands of microbial genomes shed light on interconnected biogeochemical processes in an aquifer system.</title>
        <authorList>
            <person name="Anantharaman K."/>
            <person name="Brown C.T."/>
            <person name="Hug L.A."/>
            <person name="Sharon I."/>
            <person name="Castelle C.J."/>
            <person name="Probst A.J."/>
            <person name="Thomas B.C."/>
            <person name="Singh A."/>
            <person name="Wilkins M.J."/>
            <person name="Karaoz U."/>
            <person name="Brodie E.L."/>
            <person name="Williams K.H."/>
            <person name="Hubbard S.S."/>
            <person name="Banfield J.F."/>
        </authorList>
    </citation>
    <scope>NUCLEOTIDE SEQUENCE [LARGE SCALE GENOMIC DNA]</scope>
</reference>
<feature type="transmembrane region" description="Helical" evidence="1">
    <location>
        <begin position="156"/>
        <end position="180"/>
    </location>
</feature>
<feature type="transmembrane region" description="Helical" evidence="1">
    <location>
        <begin position="104"/>
        <end position="123"/>
    </location>
</feature>
<keyword evidence="1" id="KW-0812">Transmembrane</keyword>